<evidence type="ECO:0000256" key="2">
    <source>
        <dbReference type="ARBA" id="ARBA00005642"/>
    </source>
</evidence>
<comment type="catalytic activity">
    <reaction evidence="1 5">
        <text>uridine(55) in tRNA = pseudouridine(55) in tRNA</text>
        <dbReference type="Rhea" id="RHEA:42532"/>
        <dbReference type="Rhea" id="RHEA-COMP:10101"/>
        <dbReference type="Rhea" id="RHEA-COMP:10102"/>
        <dbReference type="ChEBI" id="CHEBI:65314"/>
        <dbReference type="ChEBI" id="CHEBI:65315"/>
        <dbReference type="EC" id="5.4.99.25"/>
    </reaction>
</comment>
<keyword evidence="10" id="KW-1185">Reference proteome</keyword>
<dbReference type="Proteomes" id="UP001253545">
    <property type="component" value="Unassembled WGS sequence"/>
</dbReference>
<evidence type="ECO:0000256" key="3">
    <source>
        <dbReference type="ARBA" id="ARBA00022694"/>
    </source>
</evidence>
<feature type="domain" description="Pseudouridine synthase II N-terminal" evidence="6">
    <location>
        <begin position="32"/>
        <end position="179"/>
    </location>
</feature>
<dbReference type="CDD" id="cd21152">
    <property type="entry name" value="PUA_TruB_bacterial"/>
    <property type="match status" value="1"/>
</dbReference>
<dbReference type="Gene3D" id="2.30.130.10">
    <property type="entry name" value="PUA domain"/>
    <property type="match status" value="1"/>
</dbReference>
<name>A0ABU2ZN85_9ALTE</name>
<keyword evidence="4 5" id="KW-0413">Isomerase</keyword>
<evidence type="ECO:0000259" key="8">
    <source>
        <dbReference type="Pfam" id="PF16198"/>
    </source>
</evidence>
<dbReference type="Pfam" id="PF16198">
    <property type="entry name" value="TruB_C_2"/>
    <property type="match status" value="1"/>
</dbReference>
<evidence type="ECO:0000256" key="1">
    <source>
        <dbReference type="ARBA" id="ARBA00000385"/>
    </source>
</evidence>
<dbReference type="SUPFAM" id="SSF88697">
    <property type="entry name" value="PUA domain-like"/>
    <property type="match status" value="1"/>
</dbReference>
<dbReference type="InterPro" id="IPR036974">
    <property type="entry name" value="PUA_sf"/>
</dbReference>
<accession>A0ABU2ZN85</accession>
<dbReference type="InterPro" id="IPR020103">
    <property type="entry name" value="PsdUridine_synth_cat_dom_sf"/>
</dbReference>
<gene>
    <name evidence="5 9" type="primary">truB</name>
    <name evidence="9" type="ORF">RM552_04465</name>
</gene>
<sequence>MGRTRKGRAINGVLLVDKPTGVSSNFVVQKVKRIFYAKKAGHTGALDPLATGLLPICLGEATKFSQFLLDADKSYLVSAKLGERTDTSDSDGEIVETSKVQVSEAKIKEELNTFLGKIKQVPSMFSALKHEGKPLYHYARQGIVIDRPARDIEIYNIDWRSLKNNILTLNVSCSKGTYIRSLIDDLGQNLGCGAHVVALRRTGVAHFDTSKMMSFKELDKLDEDTDRNILGSFNTLDALLLPMDIAISRLDKVNISETDAKAFMHGQSLDLDSVKVTLNPQCFVRIYHNDLFLGLAECSADKRINPKRLVVYES</sequence>
<dbReference type="GO" id="GO:0160148">
    <property type="term" value="F:tRNA pseudouridine(55) synthase activity"/>
    <property type="evidence" value="ECO:0007669"/>
    <property type="project" value="UniProtKB-EC"/>
</dbReference>
<dbReference type="EMBL" id="JAVRHX010000001">
    <property type="protein sequence ID" value="MDT0594091.1"/>
    <property type="molecule type" value="Genomic_DNA"/>
</dbReference>
<dbReference type="InterPro" id="IPR015240">
    <property type="entry name" value="tRNA_sdUridine_synth_fam1_C"/>
</dbReference>
<evidence type="ECO:0000259" key="7">
    <source>
        <dbReference type="Pfam" id="PF09157"/>
    </source>
</evidence>
<dbReference type="InterPro" id="IPR002501">
    <property type="entry name" value="PsdUridine_synth_N"/>
</dbReference>
<feature type="domain" description="tRNA pseudouridylate synthase B C-terminal" evidence="8">
    <location>
        <begin position="180"/>
        <end position="247"/>
    </location>
</feature>
<dbReference type="RefSeq" id="WP_311367576.1">
    <property type="nucleotide sequence ID" value="NZ_JAVRHX010000001.1"/>
</dbReference>
<dbReference type="PANTHER" id="PTHR13767">
    <property type="entry name" value="TRNA-PSEUDOURIDINE SYNTHASE"/>
    <property type="match status" value="1"/>
</dbReference>
<dbReference type="HAMAP" id="MF_01080">
    <property type="entry name" value="TruB_bact"/>
    <property type="match status" value="1"/>
</dbReference>
<proteinExistence type="inferred from homology"/>
<dbReference type="CDD" id="cd02573">
    <property type="entry name" value="PseudoU_synth_EcTruB"/>
    <property type="match status" value="1"/>
</dbReference>
<dbReference type="SUPFAM" id="SSF55120">
    <property type="entry name" value="Pseudouridine synthase"/>
    <property type="match status" value="1"/>
</dbReference>
<dbReference type="InterPro" id="IPR014780">
    <property type="entry name" value="tRNA_psdUridine_synth_TruB"/>
</dbReference>
<evidence type="ECO:0000313" key="10">
    <source>
        <dbReference type="Proteomes" id="UP001253545"/>
    </source>
</evidence>
<evidence type="ECO:0000256" key="4">
    <source>
        <dbReference type="ARBA" id="ARBA00023235"/>
    </source>
</evidence>
<evidence type="ECO:0000256" key="5">
    <source>
        <dbReference type="HAMAP-Rule" id="MF_01080"/>
    </source>
</evidence>
<comment type="function">
    <text evidence="5">Responsible for synthesis of pseudouridine from uracil-55 in the psi GC loop of transfer RNAs.</text>
</comment>
<evidence type="ECO:0000259" key="6">
    <source>
        <dbReference type="Pfam" id="PF01509"/>
    </source>
</evidence>
<dbReference type="InterPro" id="IPR015947">
    <property type="entry name" value="PUA-like_sf"/>
</dbReference>
<dbReference type="Pfam" id="PF01509">
    <property type="entry name" value="TruB_N"/>
    <property type="match status" value="1"/>
</dbReference>
<feature type="active site" description="Nucleophile" evidence="5">
    <location>
        <position position="47"/>
    </location>
</feature>
<dbReference type="NCBIfam" id="TIGR00431">
    <property type="entry name" value="TruB"/>
    <property type="match status" value="1"/>
</dbReference>
<organism evidence="9 10">
    <name type="scientific">Glaciecola petra</name>
    <dbReference type="NCBI Taxonomy" id="3075602"/>
    <lineage>
        <taxon>Bacteria</taxon>
        <taxon>Pseudomonadati</taxon>
        <taxon>Pseudomonadota</taxon>
        <taxon>Gammaproteobacteria</taxon>
        <taxon>Alteromonadales</taxon>
        <taxon>Alteromonadaceae</taxon>
        <taxon>Glaciecola</taxon>
    </lineage>
</organism>
<dbReference type="EC" id="5.4.99.25" evidence="5"/>
<protein>
    <recommendedName>
        <fullName evidence="5">tRNA pseudouridine synthase B</fullName>
        <ecNumber evidence="5">5.4.99.25</ecNumber>
    </recommendedName>
    <alternativeName>
        <fullName evidence="5">tRNA pseudouridine(55) synthase</fullName>
        <shortName evidence="5">Psi55 synthase</shortName>
    </alternativeName>
    <alternativeName>
        <fullName evidence="5">tRNA pseudouridylate synthase</fullName>
    </alternativeName>
    <alternativeName>
        <fullName evidence="5">tRNA-uridine isomerase</fullName>
    </alternativeName>
</protein>
<comment type="caution">
    <text evidence="9">The sequence shown here is derived from an EMBL/GenBank/DDBJ whole genome shotgun (WGS) entry which is preliminary data.</text>
</comment>
<keyword evidence="3 5" id="KW-0819">tRNA processing</keyword>
<comment type="similarity">
    <text evidence="2 5">Belongs to the pseudouridine synthase TruB family. Type 1 subfamily.</text>
</comment>
<dbReference type="PANTHER" id="PTHR13767:SF2">
    <property type="entry name" value="PSEUDOURIDYLATE SYNTHASE TRUB1"/>
    <property type="match status" value="1"/>
</dbReference>
<feature type="domain" description="tRNA pseudouridine synthase II TruB subfamily 1 C-terminal" evidence="7">
    <location>
        <begin position="252"/>
        <end position="310"/>
    </location>
</feature>
<dbReference type="InterPro" id="IPR032819">
    <property type="entry name" value="TruB_C"/>
</dbReference>
<evidence type="ECO:0000313" key="9">
    <source>
        <dbReference type="EMBL" id="MDT0594091.1"/>
    </source>
</evidence>
<reference evidence="9 10" key="1">
    <citation type="submission" date="2023-09" db="EMBL/GenBank/DDBJ databases">
        <authorList>
            <person name="Rey-Velasco X."/>
        </authorList>
    </citation>
    <scope>NUCLEOTIDE SEQUENCE [LARGE SCALE GENOMIC DNA]</scope>
    <source>
        <strain evidence="9 10">P117</strain>
    </source>
</reference>
<dbReference type="Gene3D" id="3.30.2350.10">
    <property type="entry name" value="Pseudouridine synthase"/>
    <property type="match status" value="1"/>
</dbReference>
<dbReference type="Pfam" id="PF09157">
    <property type="entry name" value="TruB-C_2"/>
    <property type="match status" value="1"/>
</dbReference>